<keyword evidence="2 5" id="KW-0545">Nucleotide biosynthesis</keyword>
<organism evidence="8 9">
    <name type="scientific">Neorickettsia helminthoeca str. Oregon</name>
    <dbReference type="NCBI Taxonomy" id="1286528"/>
    <lineage>
        <taxon>Bacteria</taxon>
        <taxon>Pseudomonadati</taxon>
        <taxon>Pseudomonadota</taxon>
        <taxon>Alphaproteobacteria</taxon>
        <taxon>Rickettsiales</taxon>
        <taxon>Anaplasmataceae</taxon>
        <taxon>Neorickettsia</taxon>
    </lineage>
</organism>
<dbReference type="GO" id="GO:0005737">
    <property type="term" value="C:cytoplasm"/>
    <property type="evidence" value="ECO:0007669"/>
    <property type="project" value="UniProtKB-SubCell"/>
</dbReference>
<feature type="binding site" evidence="5">
    <location>
        <position position="36"/>
    </location>
    <ligand>
        <name>AMP</name>
        <dbReference type="ChEBI" id="CHEBI:456215"/>
    </ligand>
</feature>
<reference evidence="8 9" key="1">
    <citation type="submission" date="2014-03" db="EMBL/GenBank/DDBJ databases">
        <title>Sequencing and Comparison of Genomes and Transcriptome Profiles of Human Ehrlichiosis Agents.</title>
        <authorList>
            <person name="Lin M."/>
            <person name="Daugherty S.C."/>
            <person name="Nagaraj S."/>
            <person name="Cheng Z."/>
            <person name="Xiong Q."/>
            <person name="Lin F.-Y."/>
            <person name="Sengamalay N."/>
            <person name="Ott S."/>
            <person name="Godinez A."/>
            <person name="Tallon L.J."/>
            <person name="Sadzewicz L."/>
            <person name="Fraser C.M."/>
            <person name="Dunning Hotopp J.C."/>
            <person name="Rikihisa Y."/>
        </authorList>
    </citation>
    <scope>NUCLEOTIDE SEQUENCE [LARGE SCALE GENOMIC DNA]</scope>
    <source>
        <strain evidence="8 9">Oregon</strain>
    </source>
</reference>
<dbReference type="UniPathway" id="UPA00588">
    <property type="reaction ID" value="UER00649"/>
</dbReference>
<dbReference type="GO" id="GO:0005524">
    <property type="term" value="F:ATP binding"/>
    <property type="evidence" value="ECO:0007669"/>
    <property type="project" value="UniProtKB-UniRule"/>
</dbReference>
<dbReference type="EC" id="2.7.4.3" evidence="5 7"/>
<feature type="binding site" evidence="5">
    <location>
        <begin position="81"/>
        <end position="84"/>
    </location>
    <ligand>
        <name>AMP</name>
        <dbReference type="ChEBI" id="CHEBI:456215"/>
    </ligand>
</feature>
<comment type="domain">
    <text evidence="5">Consists of three domains, a large central CORE domain and two small peripheral domains, NMPbind and LID, which undergo movements during catalysis. The LID domain closes over the site of phosphoryl transfer upon ATP binding. Assembling and dissambling the active center during each catalytic cycle provides an effective means to prevent ATP hydrolysis.</text>
</comment>
<evidence type="ECO:0000256" key="3">
    <source>
        <dbReference type="ARBA" id="ARBA00022741"/>
    </source>
</evidence>
<sequence length="209" mass="23175">MNLVVFGPPGSGKGTQSLRICSYVTASVVDCGKLLRGIRLSQDQLKNLNSGDLLSDDFVIQVVKDKLSHLTKLGSNFILDGFPRSITQCSALFDMSSELEFEISCLVKFELSEKTVFERLLGRLVCNKCGDLYDTSFGKCLSCGSLTYNRRHDDSSAEAVKKRLLLYSAVERDIVDLFKSRGIKVLSIDADRSVDEVATDLRTQLLVFI</sequence>
<dbReference type="Proteomes" id="UP000023755">
    <property type="component" value="Chromosome"/>
</dbReference>
<keyword evidence="3 5" id="KW-0547">Nucleotide-binding</keyword>
<keyword evidence="5" id="KW-0963">Cytoplasm</keyword>
<evidence type="ECO:0000256" key="1">
    <source>
        <dbReference type="ARBA" id="ARBA00022679"/>
    </source>
</evidence>
<evidence type="ECO:0000256" key="4">
    <source>
        <dbReference type="ARBA" id="ARBA00022777"/>
    </source>
</evidence>
<comment type="pathway">
    <text evidence="5">Purine metabolism; AMP biosynthesis via salvage pathway; AMP from ADP: step 1/1.</text>
</comment>
<feature type="binding site" evidence="5">
    <location>
        <position position="192"/>
    </location>
    <ligand>
        <name>ATP</name>
        <dbReference type="ChEBI" id="CHEBI:30616"/>
    </ligand>
</feature>
<dbReference type="KEGG" id="nhm:NHE_0269"/>
<dbReference type="PROSITE" id="PS00113">
    <property type="entry name" value="ADENYLATE_KINASE"/>
    <property type="match status" value="1"/>
</dbReference>
<proteinExistence type="inferred from homology"/>
<dbReference type="AlphaFoldDB" id="X5HJH1"/>
<comment type="similarity">
    <text evidence="5 6">Belongs to the adenylate kinase family.</text>
</comment>
<comment type="function">
    <text evidence="5">Catalyzes the reversible transfer of the terminal phosphate group between ATP and AMP. Plays an important role in cellular energy homeostasis and in adenine nucleotide metabolism.</text>
</comment>
<keyword evidence="1 5" id="KW-0808">Transferase</keyword>
<dbReference type="STRING" id="1286528.NHE_0269"/>
<dbReference type="InterPro" id="IPR033690">
    <property type="entry name" value="Adenylat_kinase_CS"/>
</dbReference>
<dbReference type="InterPro" id="IPR000850">
    <property type="entry name" value="Adenylat/UMP-CMP_kin"/>
</dbReference>
<dbReference type="HAMAP" id="MF_00235">
    <property type="entry name" value="Adenylate_kinase_Adk"/>
    <property type="match status" value="1"/>
</dbReference>
<evidence type="ECO:0000256" key="6">
    <source>
        <dbReference type="RuleBase" id="RU003330"/>
    </source>
</evidence>
<feature type="binding site" evidence="5">
    <location>
        <begin position="52"/>
        <end position="54"/>
    </location>
    <ligand>
        <name>AMP</name>
        <dbReference type="ChEBI" id="CHEBI:456215"/>
    </ligand>
</feature>
<dbReference type="PRINTS" id="PR00094">
    <property type="entry name" value="ADENYLTKNASE"/>
</dbReference>
<dbReference type="InterPro" id="IPR027417">
    <property type="entry name" value="P-loop_NTPase"/>
</dbReference>
<comment type="subunit">
    <text evidence="5 7">Monomer.</text>
</comment>
<comment type="subcellular location">
    <subcellularLocation>
        <location evidence="5 7">Cytoplasm</location>
    </subcellularLocation>
</comment>
<dbReference type="OrthoDB" id="9805030at2"/>
<feature type="binding site" evidence="5">
    <location>
        <position position="151"/>
    </location>
    <ligand>
        <name>AMP</name>
        <dbReference type="ChEBI" id="CHEBI:456215"/>
    </ligand>
</feature>
<keyword evidence="9" id="KW-1185">Reference proteome</keyword>
<protein>
    <recommendedName>
        <fullName evidence="5 7">Adenylate kinase</fullName>
        <shortName evidence="5">AK</shortName>
        <ecNumber evidence="5 7">2.7.4.3</ecNumber>
    </recommendedName>
    <alternativeName>
        <fullName evidence="5">ATP-AMP transphosphorylase</fullName>
    </alternativeName>
    <alternativeName>
        <fullName evidence="5">ATP:AMP phosphotransferase</fullName>
    </alternativeName>
    <alternativeName>
        <fullName evidence="5">Adenylate monophosphate kinase</fullName>
    </alternativeName>
</protein>
<dbReference type="GO" id="GO:0044209">
    <property type="term" value="P:AMP salvage"/>
    <property type="evidence" value="ECO:0007669"/>
    <property type="project" value="UniProtKB-UniRule"/>
</dbReference>
<evidence type="ECO:0000256" key="5">
    <source>
        <dbReference type="HAMAP-Rule" id="MF_00235"/>
    </source>
</evidence>
<feature type="binding site" evidence="5">
    <location>
        <position position="163"/>
    </location>
    <ligand>
        <name>AMP</name>
        <dbReference type="ChEBI" id="CHEBI:456215"/>
    </ligand>
</feature>
<dbReference type="Pfam" id="PF00406">
    <property type="entry name" value="ADK"/>
    <property type="match status" value="1"/>
</dbReference>
<feature type="binding site" evidence="5">
    <location>
        <position position="88"/>
    </location>
    <ligand>
        <name>AMP</name>
        <dbReference type="ChEBI" id="CHEBI:456215"/>
    </ligand>
</feature>
<dbReference type="Gene3D" id="3.40.50.300">
    <property type="entry name" value="P-loop containing nucleotide triphosphate hydrolases"/>
    <property type="match status" value="1"/>
</dbReference>
<dbReference type="HOGENOM" id="CLU_032354_1_2_5"/>
<dbReference type="PANTHER" id="PTHR23359">
    <property type="entry name" value="NUCLEOTIDE KINASE"/>
    <property type="match status" value="1"/>
</dbReference>
<comment type="catalytic activity">
    <reaction evidence="5 7">
        <text>AMP + ATP = 2 ADP</text>
        <dbReference type="Rhea" id="RHEA:12973"/>
        <dbReference type="ChEBI" id="CHEBI:30616"/>
        <dbReference type="ChEBI" id="CHEBI:456215"/>
        <dbReference type="ChEBI" id="CHEBI:456216"/>
        <dbReference type="EC" id="2.7.4.3"/>
    </reaction>
</comment>
<feature type="binding site" evidence="5">
    <location>
        <position position="123"/>
    </location>
    <ligand>
        <name>ATP</name>
        <dbReference type="ChEBI" id="CHEBI:30616"/>
    </ligand>
</feature>
<evidence type="ECO:0000256" key="7">
    <source>
        <dbReference type="RuleBase" id="RU003331"/>
    </source>
</evidence>
<gene>
    <name evidence="5" type="primary">adk</name>
    <name evidence="8" type="ORF">NHE_0269</name>
</gene>
<evidence type="ECO:0000256" key="2">
    <source>
        <dbReference type="ARBA" id="ARBA00022727"/>
    </source>
</evidence>
<keyword evidence="4 5" id="KW-0418">Kinase</keyword>
<dbReference type="GO" id="GO:0004017">
    <property type="term" value="F:AMP kinase activity"/>
    <property type="evidence" value="ECO:0007669"/>
    <property type="project" value="UniProtKB-UniRule"/>
</dbReference>
<dbReference type="RefSeq" id="WP_038559095.1">
    <property type="nucleotide sequence ID" value="NZ_CP007481.1"/>
</dbReference>
<accession>X5HJH1</accession>
<name>X5HJH1_9RICK</name>
<evidence type="ECO:0000313" key="9">
    <source>
        <dbReference type="Proteomes" id="UP000023755"/>
    </source>
</evidence>
<evidence type="ECO:0000313" key="8">
    <source>
        <dbReference type="EMBL" id="AHX11229.1"/>
    </source>
</evidence>
<comment type="caution">
    <text evidence="5">Lacks conserved residue(s) required for the propagation of feature annotation.</text>
</comment>
<dbReference type="SUPFAM" id="SSF52540">
    <property type="entry name" value="P-loop containing nucleoside triphosphate hydrolases"/>
    <property type="match status" value="1"/>
</dbReference>
<dbReference type="EMBL" id="CP007481">
    <property type="protein sequence ID" value="AHX11229.1"/>
    <property type="molecule type" value="Genomic_DNA"/>
</dbReference>
<feature type="binding site" evidence="5">
    <location>
        <begin position="10"/>
        <end position="15"/>
    </location>
    <ligand>
        <name>ATP</name>
        <dbReference type="ChEBI" id="CHEBI:30616"/>
    </ligand>
</feature>
<keyword evidence="5 7" id="KW-0067">ATP-binding</keyword>
<dbReference type="CDD" id="cd01428">
    <property type="entry name" value="ADK"/>
    <property type="match status" value="1"/>
</dbReference>